<evidence type="ECO:0000256" key="1">
    <source>
        <dbReference type="ARBA" id="ARBA00004651"/>
    </source>
</evidence>
<dbReference type="EMBL" id="BSUK01000001">
    <property type="protein sequence ID" value="GMA25155.1"/>
    <property type="molecule type" value="Genomic_DNA"/>
</dbReference>
<feature type="transmembrane region" description="Helical" evidence="6">
    <location>
        <begin position="12"/>
        <end position="34"/>
    </location>
</feature>
<reference evidence="8" key="1">
    <citation type="journal article" date="2019" name="Int. J. Syst. Evol. Microbiol.">
        <title>The Global Catalogue of Microorganisms (GCM) 10K type strain sequencing project: providing services to taxonomists for standard genome sequencing and annotation.</title>
        <authorList>
            <consortium name="The Broad Institute Genomics Platform"/>
            <consortium name="The Broad Institute Genome Sequencing Center for Infectious Disease"/>
            <person name="Wu L."/>
            <person name="Ma J."/>
        </authorList>
    </citation>
    <scope>NUCLEOTIDE SEQUENCE [LARGE SCALE GENOMIC DNA]</scope>
    <source>
        <strain evidence="8">NBRC 106348</strain>
    </source>
</reference>
<keyword evidence="8" id="KW-1185">Reference proteome</keyword>
<keyword evidence="4 6" id="KW-1133">Transmembrane helix</keyword>
<name>A0ABQ6I5V8_9MICO</name>
<feature type="transmembrane region" description="Helical" evidence="6">
    <location>
        <begin position="124"/>
        <end position="145"/>
    </location>
</feature>
<accession>A0ABQ6I5V8</accession>
<evidence type="ECO:0000256" key="3">
    <source>
        <dbReference type="ARBA" id="ARBA00022692"/>
    </source>
</evidence>
<protein>
    <recommendedName>
        <fullName evidence="9">Cytochrome c oxidase assembly protein</fullName>
    </recommendedName>
</protein>
<evidence type="ECO:0000256" key="5">
    <source>
        <dbReference type="ARBA" id="ARBA00023136"/>
    </source>
</evidence>
<feature type="transmembrane region" description="Helical" evidence="6">
    <location>
        <begin position="177"/>
        <end position="197"/>
    </location>
</feature>
<sequence length="241" mass="26580">MQFSTHMILHMGLMMFVPLPLVLGAPVLLALRVLPARADHSRGPREWILLGVHSWYARLLAKPAVAGVIFAGSLVAFYFTGWFQAALFDHPVHVLMQVHFLLSGYLFFWLLVGADPGPERPAPPLRLVVLLVTLTFHAFFGIALMSTDALIAADWWHAMQYTDDAALLADQHSAGGIAWGAGEFPTFLAAVIVAVQWQASDKREARRTDRQADRDGDAELVAYNAQLAALARRDAERGEGR</sequence>
<dbReference type="InterPro" id="IPR019108">
    <property type="entry name" value="Caa3_assmbl_CtaG-rel"/>
</dbReference>
<comment type="caution">
    <text evidence="7">The sequence shown here is derived from an EMBL/GenBank/DDBJ whole genome shotgun (WGS) entry which is preliminary data.</text>
</comment>
<evidence type="ECO:0000256" key="2">
    <source>
        <dbReference type="ARBA" id="ARBA00022475"/>
    </source>
</evidence>
<keyword evidence="3 6" id="KW-0812">Transmembrane</keyword>
<feature type="transmembrane region" description="Helical" evidence="6">
    <location>
        <begin position="92"/>
        <end position="112"/>
    </location>
</feature>
<feature type="transmembrane region" description="Helical" evidence="6">
    <location>
        <begin position="55"/>
        <end position="80"/>
    </location>
</feature>
<keyword evidence="5 6" id="KW-0472">Membrane</keyword>
<dbReference type="Pfam" id="PF09678">
    <property type="entry name" value="Caa3_CtaG"/>
    <property type="match status" value="1"/>
</dbReference>
<dbReference type="Proteomes" id="UP001157091">
    <property type="component" value="Unassembled WGS sequence"/>
</dbReference>
<evidence type="ECO:0008006" key="9">
    <source>
        <dbReference type="Google" id="ProtNLM"/>
    </source>
</evidence>
<organism evidence="7 8">
    <name type="scientific">Luteimicrobium album</name>
    <dbReference type="NCBI Taxonomy" id="1054550"/>
    <lineage>
        <taxon>Bacteria</taxon>
        <taxon>Bacillati</taxon>
        <taxon>Actinomycetota</taxon>
        <taxon>Actinomycetes</taxon>
        <taxon>Micrococcales</taxon>
        <taxon>Luteimicrobium</taxon>
    </lineage>
</organism>
<keyword evidence="2" id="KW-1003">Cell membrane</keyword>
<gene>
    <name evidence="7" type="ORF">GCM10025864_29140</name>
</gene>
<evidence type="ECO:0000256" key="6">
    <source>
        <dbReference type="SAM" id="Phobius"/>
    </source>
</evidence>
<comment type="subcellular location">
    <subcellularLocation>
        <location evidence="1">Cell membrane</location>
        <topology evidence="1">Multi-pass membrane protein</topology>
    </subcellularLocation>
</comment>
<evidence type="ECO:0000313" key="7">
    <source>
        <dbReference type="EMBL" id="GMA25155.1"/>
    </source>
</evidence>
<proteinExistence type="predicted"/>
<evidence type="ECO:0000256" key="4">
    <source>
        <dbReference type="ARBA" id="ARBA00022989"/>
    </source>
</evidence>
<evidence type="ECO:0000313" key="8">
    <source>
        <dbReference type="Proteomes" id="UP001157091"/>
    </source>
</evidence>